<dbReference type="SUPFAM" id="SSF47323">
    <property type="entry name" value="Anticodon-binding domain of a subclass of class I aminoacyl-tRNA synthetases"/>
    <property type="match status" value="1"/>
</dbReference>
<dbReference type="GO" id="GO:0004814">
    <property type="term" value="F:arginine-tRNA ligase activity"/>
    <property type="evidence" value="ECO:0007669"/>
    <property type="project" value="UniProtKB-EC"/>
</dbReference>
<evidence type="ECO:0000256" key="2">
    <source>
        <dbReference type="ARBA" id="ARBA00012837"/>
    </source>
</evidence>
<proteinExistence type="inferred from homology"/>
<dbReference type="VEuPathDB" id="VectorBase:ASIS001717"/>
<comment type="catalytic activity">
    <reaction evidence="10">
        <text>tRNA(Arg) + L-arginine + ATP = L-arginyl-tRNA(Arg) + AMP + diphosphate</text>
        <dbReference type="Rhea" id="RHEA:20301"/>
        <dbReference type="Rhea" id="RHEA-COMP:9658"/>
        <dbReference type="Rhea" id="RHEA-COMP:9673"/>
        <dbReference type="ChEBI" id="CHEBI:30616"/>
        <dbReference type="ChEBI" id="CHEBI:32682"/>
        <dbReference type="ChEBI" id="CHEBI:33019"/>
        <dbReference type="ChEBI" id="CHEBI:78442"/>
        <dbReference type="ChEBI" id="CHEBI:78513"/>
        <dbReference type="ChEBI" id="CHEBI:456215"/>
        <dbReference type="EC" id="6.1.1.19"/>
    </reaction>
</comment>
<keyword evidence="17" id="KW-1185">Reference proteome</keyword>
<evidence type="ECO:0000256" key="7">
    <source>
        <dbReference type="ARBA" id="ARBA00023146"/>
    </source>
</evidence>
<dbReference type="InterPro" id="IPR008909">
    <property type="entry name" value="DALR_anticod-bd"/>
</dbReference>
<dbReference type="Gene3D" id="1.10.730.10">
    <property type="entry name" value="Isoleucyl-tRNA Synthetase, Domain 1"/>
    <property type="match status" value="1"/>
</dbReference>
<evidence type="ECO:0000256" key="6">
    <source>
        <dbReference type="ARBA" id="ARBA00022917"/>
    </source>
</evidence>
<evidence type="ECO:0000256" key="11">
    <source>
        <dbReference type="ARBA" id="ARBA00049595"/>
    </source>
</evidence>
<dbReference type="NCBIfam" id="TIGR00456">
    <property type="entry name" value="argS"/>
    <property type="match status" value="1"/>
</dbReference>
<evidence type="ECO:0000313" key="15">
    <source>
        <dbReference type="EMBL" id="KFB44952.1"/>
    </source>
</evidence>
<name>A0A084W408_ANOSI</name>
<reference evidence="15 17" key="1">
    <citation type="journal article" date="2014" name="BMC Genomics">
        <title>Genome sequence of Anopheles sinensis provides insight into genetics basis of mosquito competence for malaria parasites.</title>
        <authorList>
            <person name="Zhou D."/>
            <person name="Zhang D."/>
            <person name="Ding G."/>
            <person name="Shi L."/>
            <person name="Hou Q."/>
            <person name="Ye Y."/>
            <person name="Xu Y."/>
            <person name="Zhou H."/>
            <person name="Xiong C."/>
            <person name="Li S."/>
            <person name="Yu J."/>
            <person name="Hong S."/>
            <person name="Yu X."/>
            <person name="Zou P."/>
            <person name="Chen C."/>
            <person name="Chang X."/>
            <person name="Wang W."/>
            <person name="Lv Y."/>
            <person name="Sun Y."/>
            <person name="Ma L."/>
            <person name="Shen B."/>
            <person name="Zhu C."/>
        </authorList>
    </citation>
    <scope>NUCLEOTIDE SEQUENCE [LARGE SCALE GENOMIC DNA]</scope>
</reference>
<protein>
    <recommendedName>
        <fullName evidence="9">Probable arginine--tRNA ligase, mitochondrial</fullName>
        <ecNumber evidence="2">6.1.1.19</ecNumber>
    </recommendedName>
    <alternativeName>
        <fullName evidence="8">Arginyl-tRNA synthetase</fullName>
    </alternativeName>
</protein>
<dbReference type="Proteomes" id="UP000030765">
    <property type="component" value="Unassembled WGS sequence"/>
</dbReference>
<dbReference type="GO" id="GO:0032543">
    <property type="term" value="P:mitochondrial translation"/>
    <property type="evidence" value="ECO:0007669"/>
    <property type="project" value="TreeGrafter"/>
</dbReference>
<evidence type="ECO:0000256" key="5">
    <source>
        <dbReference type="ARBA" id="ARBA00022840"/>
    </source>
</evidence>
<dbReference type="AlphaFoldDB" id="A0A084W408"/>
<accession>A0A084W408</accession>
<keyword evidence="7 12" id="KW-0030">Aminoacyl-tRNA synthetase</keyword>
<evidence type="ECO:0000259" key="13">
    <source>
        <dbReference type="Pfam" id="PF00750"/>
    </source>
</evidence>
<evidence type="ECO:0000256" key="4">
    <source>
        <dbReference type="ARBA" id="ARBA00022741"/>
    </source>
</evidence>
<evidence type="ECO:0000256" key="12">
    <source>
        <dbReference type="RuleBase" id="RU363038"/>
    </source>
</evidence>
<dbReference type="EnsemblMetazoa" id="ASIC012865-RA">
    <property type="protein sequence ID" value="ASIC012865-PA"/>
    <property type="gene ID" value="ASIC012865"/>
</dbReference>
<evidence type="ECO:0000259" key="14">
    <source>
        <dbReference type="Pfam" id="PF05746"/>
    </source>
</evidence>
<dbReference type="InterPro" id="IPR001412">
    <property type="entry name" value="aa-tRNA-synth_I_CS"/>
</dbReference>
<feature type="domain" description="DALR anticodon binding" evidence="14">
    <location>
        <begin position="449"/>
        <end position="521"/>
    </location>
</feature>
<evidence type="ECO:0000256" key="8">
    <source>
        <dbReference type="ARBA" id="ARBA00033033"/>
    </source>
</evidence>
<dbReference type="OrthoDB" id="68056at2759"/>
<dbReference type="VEuPathDB" id="VectorBase:ASIC012865"/>
<keyword evidence="4 12" id="KW-0547">Nucleotide-binding</keyword>
<organism evidence="15">
    <name type="scientific">Anopheles sinensis</name>
    <name type="common">Mosquito</name>
    <dbReference type="NCBI Taxonomy" id="74873"/>
    <lineage>
        <taxon>Eukaryota</taxon>
        <taxon>Metazoa</taxon>
        <taxon>Ecdysozoa</taxon>
        <taxon>Arthropoda</taxon>
        <taxon>Hexapoda</taxon>
        <taxon>Insecta</taxon>
        <taxon>Pterygota</taxon>
        <taxon>Neoptera</taxon>
        <taxon>Endopterygota</taxon>
        <taxon>Diptera</taxon>
        <taxon>Nematocera</taxon>
        <taxon>Culicoidea</taxon>
        <taxon>Culicidae</taxon>
        <taxon>Anophelinae</taxon>
        <taxon>Anopheles</taxon>
    </lineage>
</organism>
<keyword evidence="3 12" id="KW-0436">Ligase</keyword>
<dbReference type="EMBL" id="ATLV01020249">
    <property type="status" value="NOT_ANNOTATED_CDS"/>
    <property type="molecule type" value="Genomic_DNA"/>
</dbReference>
<evidence type="ECO:0000256" key="1">
    <source>
        <dbReference type="ARBA" id="ARBA00005594"/>
    </source>
</evidence>
<gene>
    <name evidence="15" type="ORF">ZHAS_00012865</name>
</gene>
<evidence type="ECO:0000313" key="17">
    <source>
        <dbReference type="Proteomes" id="UP000030765"/>
    </source>
</evidence>
<evidence type="ECO:0000256" key="10">
    <source>
        <dbReference type="ARBA" id="ARBA00049339"/>
    </source>
</evidence>
<dbReference type="PROSITE" id="PS00178">
    <property type="entry name" value="AA_TRNA_LIGASE_I"/>
    <property type="match status" value="1"/>
</dbReference>
<dbReference type="InterPro" id="IPR001278">
    <property type="entry name" value="Arg-tRNA-ligase"/>
</dbReference>
<dbReference type="GO" id="GO:0006420">
    <property type="term" value="P:arginyl-tRNA aminoacylation"/>
    <property type="evidence" value="ECO:0007669"/>
    <property type="project" value="InterPro"/>
</dbReference>
<dbReference type="PRINTS" id="PR01038">
    <property type="entry name" value="TRNASYNTHARG"/>
</dbReference>
<dbReference type="PANTHER" id="PTHR11956">
    <property type="entry name" value="ARGINYL-TRNA SYNTHETASE"/>
    <property type="match status" value="1"/>
</dbReference>
<evidence type="ECO:0000313" key="16">
    <source>
        <dbReference type="EnsemblMetazoa" id="ASIC012865-PA"/>
    </source>
</evidence>
<dbReference type="InterPro" id="IPR014729">
    <property type="entry name" value="Rossmann-like_a/b/a_fold"/>
</dbReference>
<evidence type="ECO:0000256" key="9">
    <source>
        <dbReference type="ARBA" id="ARBA00039495"/>
    </source>
</evidence>
<dbReference type="SUPFAM" id="SSF52374">
    <property type="entry name" value="Nucleotidylyl transferase"/>
    <property type="match status" value="1"/>
</dbReference>
<comment type="function">
    <text evidence="11">Catalyzes the attachment of arginine to tRNA(Arg) in a two-step reaction: arginine is first activated by ATP to form Arg-AMP and then transferred to the acceptor end of tRNA(Arg).</text>
</comment>
<dbReference type="EC" id="6.1.1.19" evidence="2"/>
<dbReference type="FunFam" id="3.40.50.620:FF:000058">
    <property type="entry name" value="Mitochondrial arginyl-tRNA synthetase"/>
    <property type="match status" value="1"/>
</dbReference>
<dbReference type="OMA" id="YLTRDIC"/>
<dbReference type="PANTHER" id="PTHR11956:SF11">
    <property type="entry name" value="ARGININE--TRNA LIGASE, MITOCHONDRIAL-RELATED"/>
    <property type="match status" value="1"/>
</dbReference>
<keyword evidence="5 12" id="KW-0067">ATP-binding</keyword>
<dbReference type="GO" id="GO:0005524">
    <property type="term" value="F:ATP binding"/>
    <property type="evidence" value="ECO:0007669"/>
    <property type="project" value="UniProtKB-KW"/>
</dbReference>
<dbReference type="Pfam" id="PF00750">
    <property type="entry name" value="tRNA-synt_1d"/>
    <property type="match status" value="1"/>
</dbReference>
<dbReference type="Gene3D" id="3.40.50.620">
    <property type="entry name" value="HUPs"/>
    <property type="match status" value="1"/>
</dbReference>
<comment type="similarity">
    <text evidence="1 12">Belongs to the class-I aminoacyl-tRNA synthetase family.</text>
</comment>
<dbReference type="InterPro" id="IPR035684">
    <property type="entry name" value="ArgRS_core"/>
</dbReference>
<sequence length="529" mass="60875">MAHFYRKLLTEKAGRLRDLNTSLPVSALKFTFQKTTQTPELHVPLNHLGDTFQQDSSKTREFCKSLKQDRNCDEATIETKSGKRWLKCVLNKDTFISQTLTNRPRSKENPTSNTIVVEFSSPNIAKPFHAGHLRSTIIGNFISNINEYLGNRVIRLNYLGDWGTQFGYLALGVRLKALSLDEINKNPIKCLYDAYVHSYNVARDDPKMHTAAMDIFASMEHGTTEEMQHWQEYRAYTVKELEDLYRRLGVRFSSYEWESSYRMNKISHVLNAMKERGILHNQEDGRLVIQLKNRTVPLVKSDGTGMYILRDVAALIDRHDRYGFEKCVYVVENGQNDHFVSLSGIAHAFDLPYANDIEHIKFGRIHGMSTRRGQVVFLKDILHEAQELVLEKQNESPNTRANAIHNSDVCDILGASAVIINDLKQRRMKDYQFEWSKILQMDGDSGIKLQYTHCRLVSLLRAQASDMDVHSINCAVQYLPEAEASEIICQLANFEPVCHQAQEAAEACILVAYLFRLWKFFAQECNYWD</sequence>
<keyword evidence="6 12" id="KW-0648">Protein biosynthesis</keyword>
<dbReference type="GO" id="GO:0005739">
    <property type="term" value="C:mitochondrion"/>
    <property type="evidence" value="ECO:0007669"/>
    <property type="project" value="TreeGrafter"/>
</dbReference>
<dbReference type="Pfam" id="PF05746">
    <property type="entry name" value="DALR_1"/>
    <property type="match status" value="1"/>
</dbReference>
<feature type="domain" description="Arginyl-tRNA synthetase catalytic core" evidence="13">
    <location>
        <begin position="97"/>
        <end position="435"/>
    </location>
</feature>
<evidence type="ECO:0000256" key="3">
    <source>
        <dbReference type="ARBA" id="ARBA00022598"/>
    </source>
</evidence>
<dbReference type="InterPro" id="IPR009080">
    <property type="entry name" value="tRNAsynth_Ia_anticodon-bd"/>
</dbReference>
<dbReference type="STRING" id="74873.A0A084W408"/>
<dbReference type="EMBL" id="KE525296">
    <property type="protein sequence ID" value="KFB44952.1"/>
    <property type="molecule type" value="Genomic_DNA"/>
</dbReference>
<reference evidence="16" key="2">
    <citation type="submission" date="2020-05" db="UniProtKB">
        <authorList>
            <consortium name="EnsemblMetazoa"/>
        </authorList>
    </citation>
    <scope>IDENTIFICATION</scope>
</reference>